<keyword evidence="1" id="KW-0472">Membrane</keyword>
<feature type="transmembrane region" description="Helical" evidence="1">
    <location>
        <begin position="12"/>
        <end position="38"/>
    </location>
</feature>
<reference evidence="2" key="1">
    <citation type="journal article" date="2014" name="Int. J. Syst. Evol. Microbiol.">
        <title>Complete genome sequence of Corynebacterium casei LMG S-19264T (=DSM 44701T), isolated from a smear-ripened cheese.</title>
        <authorList>
            <consortium name="US DOE Joint Genome Institute (JGI-PGF)"/>
            <person name="Walter F."/>
            <person name="Albersmeier A."/>
            <person name="Kalinowski J."/>
            <person name="Ruckert C."/>
        </authorList>
    </citation>
    <scope>NUCLEOTIDE SEQUENCE</scope>
    <source>
        <strain evidence="2">KCTC 32020</strain>
    </source>
</reference>
<accession>A0A918YW92</accession>
<keyword evidence="1" id="KW-0812">Transmembrane</keyword>
<feature type="transmembrane region" description="Helical" evidence="1">
    <location>
        <begin position="82"/>
        <end position="100"/>
    </location>
</feature>
<keyword evidence="1" id="KW-1133">Transmembrane helix</keyword>
<proteinExistence type="predicted"/>
<gene>
    <name evidence="2" type="ORF">GCM10007167_04940</name>
</gene>
<reference evidence="2" key="2">
    <citation type="submission" date="2020-09" db="EMBL/GenBank/DDBJ databases">
        <authorList>
            <person name="Sun Q."/>
            <person name="Kim S."/>
        </authorList>
    </citation>
    <scope>NUCLEOTIDE SEQUENCE</scope>
    <source>
        <strain evidence="2">KCTC 32020</strain>
    </source>
</reference>
<keyword evidence="3" id="KW-1185">Reference proteome</keyword>
<dbReference type="Proteomes" id="UP000636453">
    <property type="component" value="Unassembled WGS sequence"/>
</dbReference>
<evidence type="ECO:0000313" key="3">
    <source>
        <dbReference type="Proteomes" id="UP000636453"/>
    </source>
</evidence>
<dbReference type="EMBL" id="BNCF01000002">
    <property type="protein sequence ID" value="GHE26848.1"/>
    <property type="molecule type" value="Genomic_DNA"/>
</dbReference>
<dbReference type="AlphaFoldDB" id="A0A918YW92"/>
<comment type="caution">
    <text evidence="2">The sequence shown here is derived from an EMBL/GenBank/DDBJ whole genome shotgun (WGS) entry which is preliminary data.</text>
</comment>
<evidence type="ECO:0000256" key="1">
    <source>
        <dbReference type="SAM" id="Phobius"/>
    </source>
</evidence>
<name>A0A918YW92_9GAMM</name>
<evidence type="ECO:0000313" key="2">
    <source>
        <dbReference type="EMBL" id="GHE26848.1"/>
    </source>
</evidence>
<organism evidence="2 3">
    <name type="scientific">Vulcaniibacterium thermophilum</name>
    <dbReference type="NCBI Taxonomy" id="1169913"/>
    <lineage>
        <taxon>Bacteria</taxon>
        <taxon>Pseudomonadati</taxon>
        <taxon>Pseudomonadota</taxon>
        <taxon>Gammaproteobacteria</taxon>
        <taxon>Lysobacterales</taxon>
        <taxon>Lysobacteraceae</taxon>
        <taxon>Vulcaniibacterium</taxon>
    </lineage>
</organism>
<sequence>METMTFALDVVLMGAGTLLAVYGAMALVATLLVPQWLASPLFAPRVFLGRIAPTRRNRVVMATWYLALGAYVTLSAAQVPLWRHVALGAVLALVVPVLRLQRMRG</sequence>
<feature type="transmembrane region" description="Helical" evidence="1">
    <location>
        <begin position="59"/>
        <end position="76"/>
    </location>
</feature>
<protein>
    <submittedName>
        <fullName evidence="2">Uncharacterized protein</fullName>
    </submittedName>
</protein>